<dbReference type="EMBL" id="JACOOE010000013">
    <property type="protein sequence ID" value="MBC5606895.1"/>
    <property type="molecule type" value="Genomic_DNA"/>
</dbReference>
<organism evidence="1 2">
    <name type="scientific">Bacteroides difficilis</name>
    <dbReference type="NCBI Taxonomy" id="2763021"/>
    <lineage>
        <taxon>Bacteria</taxon>
        <taxon>Pseudomonadati</taxon>
        <taxon>Bacteroidota</taxon>
        <taxon>Bacteroidia</taxon>
        <taxon>Bacteroidales</taxon>
        <taxon>Bacteroidaceae</taxon>
        <taxon>Bacteroides</taxon>
    </lineage>
</organism>
<keyword evidence="2" id="KW-1185">Reference proteome</keyword>
<evidence type="ECO:0000313" key="1">
    <source>
        <dbReference type="EMBL" id="MBC5606895.1"/>
    </source>
</evidence>
<protein>
    <submittedName>
        <fullName evidence="1">Uncharacterized protein</fullName>
    </submittedName>
</protein>
<dbReference type="RefSeq" id="WP_186968382.1">
    <property type="nucleotide sequence ID" value="NZ_JACOOE010000013.1"/>
</dbReference>
<comment type="caution">
    <text evidence="1">The sequence shown here is derived from an EMBL/GenBank/DDBJ whole genome shotgun (WGS) entry which is preliminary data.</text>
</comment>
<gene>
    <name evidence="1" type="ORF">H8S67_19835</name>
</gene>
<accession>A0ABR7CGG5</accession>
<dbReference type="Proteomes" id="UP000600600">
    <property type="component" value="Unassembled WGS sequence"/>
</dbReference>
<reference evidence="1 2" key="1">
    <citation type="submission" date="2020-08" db="EMBL/GenBank/DDBJ databases">
        <title>Genome public.</title>
        <authorList>
            <person name="Liu C."/>
            <person name="Sun Q."/>
        </authorList>
    </citation>
    <scope>NUCLEOTIDE SEQUENCE [LARGE SCALE GENOMIC DNA]</scope>
    <source>
        <strain evidence="1 2">M27</strain>
    </source>
</reference>
<name>A0ABR7CGG5_9BACE</name>
<evidence type="ECO:0000313" key="2">
    <source>
        <dbReference type="Proteomes" id="UP000600600"/>
    </source>
</evidence>
<proteinExistence type="predicted"/>
<sequence length="87" mass="9938">MEHLNEVTPVVLSREESAKKYGSWFGNNASAAEIVCWCDKQIKKYEEWIKNCKKLKSENQQKLLKDIPEDILKEALASCTDSSSTTE</sequence>